<proteinExistence type="predicted"/>
<sequence length="80" mass="8804">MPKKLSATILLCVMLPACATRETPRIVDTSCTAFKAISFATPSKTKPETSANSYDTLETVDEIMAHNARWDRLCASEQPK</sequence>
<dbReference type="KEGG" id="sinb:SIDU_05920"/>
<feature type="signal peptide" evidence="1">
    <location>
        <begin position="1"/>
        <end position="19"/>
    </location>
</feature>
<dbReference type="Proteomes" id="UP000004550">
    <property type="component" value="Chromosome"/>
</dbReference>
<evidence type="ECO:0000256" key="1">
    <source>
        <dbReference type="SAM" id="SignalP"/>
    </source>
</evidence>
<dbReference type="EMBL" id="CP013070">
    <property type="protein sequence ID" value="APL94076.1"/>
    <property type="molecule type" value="Genomic_DNA"/>
</dbReference>
<reference evidence="2 3" key="1">
    <citation type="journal article" date="2012" name="J. Bacteriol.">
        <title>Genome sequence of Sphingobium indicum B90A, a hexachlorocyclohexane-degrading bacterium.</title>
        <authorList>
            <person name="Anand S."/>
            <person name="Sangwan N."/>
            <person name="Lata P."/>
            <person name="Kaur J."/>
            <person name="Dua A."/>
            <person name="Singh A.K."/>
            <person name="Verma M."/>
            <person name="Kaur J."/>
            <person name="Khurana J.P."/>
            <person name="Khurana P."/>
            <person name="Mathur S."/>
            <person name="Lal R."/>
        </authorList>
    </citation>
    <scope>NUCLEOTIDE SEQUENCE [LARGE SCALE GENOMIC DNA]</scope>
    <source>
        <strain evidence="3">DSM 16412 / CCM 7286 / MTCC 6364 / B90A</strain>
    </source>
</reference>
<protein>
    <submittedName>
        <fullName evidence="2">Uncharacterized protein</fullName>
    </submittedName>
</protein>
<evidence type="ECO:0000313" key="2">
    <source>
        <dbReference type="EMBL" id="APL94076.1"/>
    </source>
</evidence>
<feature type="chain" id="PRO_5009860074" evidence="1">
    <location>
        <begin position="20"/>
        <end position="80"/>
    </location>
</feature>
<evidence type="ECO:0000313" key="3">
    <source>
        <dbReference type="Proteomes" id="UP000004550"/>
    </source>
</evidence>
<keyword evidence="1" id="KW-0732">Signal</keyword>
<dbReference type="AlphaFoldDB" id="A0A1L5BMK3"/>
<name>A0A1L5BMK3_SPHIB</name>
<dbReference type="RefSeq" id="WP_007685871.1">
    <property type="nucleotide sequence ID" value="NZ_CP013070.1"/>
</dbReference>
<organism evidence="2 3">
    <name type="scientific">Sphingobium indicum (strain DSM 16412 / CCM 7286 / MTCC 6364 / B90A)</name>
    <dbReference type="NCBI Taxonomy" id="861109"/>
    <lineage>
        <taxon>Bacteria</taxon>
        <taxon>Pseudomonadati</taxon>
        <taxon>Pseudomonadota</taxon>
        <taxon>Alphaproteobacteria</taxon>
        <taxon>Sphingomonadales</taxon>
        <taxon>Sphingomonadaceae</taxon>
        <taxon>Sphingobium</taxon>
    </lineage>
</organism>
<gene>
    <name evidence="2" type="ORF">SIDU_05920</name>
</gene>
<accession>A0A1L5BMK3</accession>